<keyword evidence="3" id="KW-1185">Reference proteome</keyword>
<dbReference type="EMBL" id="JASCIQ010000017">
    <property type="protein sequence ID" value="MDI3405648.1"/>
    <property type="molecule type" value="Genomic_DNA"/>
</dbReference>
<feature type="compositionally biased region" description="Low complexity" evidence="1">
    <location>
        <begin position="18"/>
        <end position="27"/>
    </location>
</feature>
<dbReference type="Proteomes" id="UP001223978">
    <property type="component" value="Unassembled WGS sequence"/>
</dbReference>
<organism evidence="2 3">
    <name type="scientific">Streptomyces cavernicola</name>
    <dbReference type="NCBI Taxonomy" id="3043613"/>
    <lineage>
        <taxon>Bacteria</taxon>
        <taxon>Bacillati</taxon>
        <taxon>Actinomycetota</taxon>
        <taxon>Actinomycetes</taxon>
        <taxon>Kitasatosporales</taxon>
        <taxon>Streptomycetaceae</taxon>
        <taxon>Streptomyces</taxon>
    </lineage>
</organism>
<proteinExistence type="predicted"/>
<feature type="compositionally biased region" description="Basic and acidic residues" evidence="1">
    <location>
        <begin position="51"/>
        <end position="70"/>
    </location>
</feature>
<evidence type="ECO:0008006" key="4">
    <source>
        <dbReference type="Google" id="ProtNLM"/>
    </source>
</evidence>
<feature type="compositionally biased region" description="Basic and acidic residues" evidence="1">
    <location>
        <begin position="85"/>
        <end position="96"/>
    </location>
</feature>
<sequence length="268" mass="28486">MAVGLLVTGCWGGGGEADGSAAEPSGGTRPPATAKPSDKPSGKPSGTPTDKPSERFLDFVPDPERQPENRAEALKLARKVIARPEDWGAGYERDSGYKGSPRRSAELGDDCVWAQRPLSEGDFVSVGRRGELPERGDAGPLRVTAVVTVHRTESAARWEMARTLEEPLRCPEQRLSGAERVTGLRSGGDLDPDTSGATDYLQESGQVHSELPGSPHPYVWDVFRLGTVTLAVAVHGSEGHTADEVFAVGAKTVGHMAARVDLELGVRK</sequence>
<dbReference type="RefSeq" id="WP_282543586.1">
    <property type="nucleotide sequence ID" value="NZ_JASCIQ010000017.1"/>
</dbReference>
<accession>A0ABT6SBS1</accession>
<evidence type="ECO:0000313" key="3">
    <source>
        <dbReference type="Proteomes" id="UP001223978"/>
    </source>
</evidence>
<gene>
    <name evidence="2" type="ORF">QIS96_17700</name>
</gene>
<feature type="region of interest" description="Disordered" evidence="1">
    <location>
        <begin position="85"/>
        <end position="105"/>
    </location>
</feature>
<feature type="region of interest" description="Disordered" evidence="1">
    <location>
        <begin position="1"/>
        <end position="70"/>
    </location>
</feature>
<reference evidence="2 3" key="1">
    <citation type="submission" date="2023-05" db="EMBL/GenBank/DDBJ databases">
        <title>Draft genome sequence of Streptomyces sp. B-S-A6 isolated from a cave soil in Thailand.</title>
        <authorList>
            <person name="Chamroensaksri N."/>
            <person name="Muangham S."/>
        </authorList>
    </citation>
    <scope>NUCLEOTIDE SEQUENCE [LARGE SCALE GENOMIC DNA]</scope>
    <source>
        <strain evidence="2 3">B-S-A6</strain>
    </source>
</reference>
<evidence type="ECO:0000313" key="2">
    <source>
        <dbReference type="EMBL" id="MDI3405648.1"/>
    </source>
</evidence>
<comment type="caution">
    <text evidence="2">The sequence shown here is derived from an EMBL/GenBank/DDBJ whole genome shotgun (WGS) entry which is preliminary data.</text>
</comment>
<evidence type="ECO:0000256" key="1">
    <source>
        <dbReference type="SAM" id="MobiDB-lite"/>
    </source>
</evidence>
<protein>
    <recommendedName>
        <fullName evidence="4">Lipoprotein</fullName>
    </recommendedName>
</protein>
<name>A0ABT6SBS1_9ACTN</name>